<name>A0A1H5SFE0_9ACTN</name>
<evidence type="ECO:0000313" key="4">
    <source>
        <dbReference type="Proteomes" id="UP000236754"/>
    </source>
</evidence>
<feature type="domain" description="Phosphoribulokinase/uridine kinase" evidence="2">
    <location>
        <begin position="20"/>
        <end position="187"/>
    </location>
</feature>
<dbReference type="RefSeq" id="WP_103883552.1">
    <property type="nucleotide sequence ID" value="NZ_FNVU01000001.1"/>
</dbReference>
<protein>
    <submittedName>
        <fullName evidence="3">Phosphoribulokinase / Uridine kinase family protein</fullName>
    </submittedName>
</protein>
<reference evidence="3 4" key="1">
    <citation type="submission" date="2016-10" db="EMBL/GenBank/DDBJ databases">
        <authorList>
            <person name="de Groot N.N."/>
        </authorList>
    </citation>
    <scope>NUCLEOTIDE SEQUENCE [LARGE SCALE GENOMIC DNA]</scope>
    <source>
        <strain evidence="3 4">CGMCC 4.2023</strain>
    </source>
</reference>
<feature type="region of interest" description="Disordered" evidence="1">
    <location>
        <begin position="186"/>
        <end position="210"/>
    </location>
</feature>
<dbReference type="EMBL" id="FNVU01000001">
    <property type="protein sequence ID" value="SEF49393.1"/>
    <property type="molecule type" value="Genomic_DNA"/>
</dbReference>
<dbReference type="Gene3D" id="3.40.50.300">
    <property type="entry name" value="P-loop containing nucleotide triphosphate hydrolases"/>
    <property type="match status" value="2"/>
</dbReference>
<dbReference type="PANTHER" id="PTHR10285">
    <property type="entry name" value="URIDINE KINASE"/>
    <property type="match status" value="1"/>
</dbReference>
<dbReference type="SUPFAM" id="SSF52540">
    <property type="entry name" value="P-loop containing nucleoside triphosphate hydrolases"/>
    <property type="match status" value="1"/>
</dbReference>
<keyword evidence="3" id="KW-0418">Kinase</keyword>
<evidence type="ECO:0000259" key="2">
    <source>
        <dbReference type="Pfam" id="PF00485"/>
    </source>
</evidence>
<dbReference type="AlphaFoldDB" id="A0A1H5SFE0"/>
<gene>
    <name evidence="3" type="ORF">SAMN05216223_101110</name>
</gene>
<dbReference type="GO" id="GO:0016301">
    <property type="term" value="F:kinase activity"/>
    <property type="evidence" value="ECO:0007669"/>
    <property type="project" value="UniProtKB-KW"/>
</dbReference>
<keyword evidence="4" id="KW-1185">Reference proteome</keyword>
<evidence type="ECO:0000313" key="3">
    <source>
        <dbReference type="EMBL" id="SEF49393.1"/>
    </source>
</evidence>
<dbReference type="Proteomes" id="UP000236754">
    <property type="component" value="Unassembled WGS sequence"/>
</dbReference>
<dbReference type="GO" id="GO:0005524">
    <property type="term" value="F:ATP binding"/>
    <property type="evidence" value="ECO:0007669"/>
    <property type="project" value="InterPro"/>
</dbReference>
<dbReference type="OrthoDB" id="3192509at2"/>
<proteinExistence type="predicted"/>
<evidence type="ECO:0000256" key="1">
    <source>
        <dbReference type="SAM" id="MobiDB-lite"/>
    </source>
</evidence>
<keyword evidence="3" id="KW-0808">Transferase</keyword>
<dbReference type="InterPro" id="IPR027417">
    <property type="entry name" value="P-loop_NTPase"/>
</dbReference>
<dbReference type="NCBIfam" id="NF006743">
    <property type="entry name" value="PRK09270.1-2"/>
    <property type="match status" value="1"/>
</dbReference>
<dbReference type="Pfam" id="PF00485">
    <property type="entry name" value="PRK"/>
    <property type="match status" value="1"/>
</dbReference>
<accession>A0A1H5SFE0</accession>
<sequence length="210" mass="23021">MLVDDVIALVPSIPGRRALLGLAGAPAAGKSTLARRLVDAVNARLGADTAAYVPMDGFHLANAQLDRLGLRGRKGAPETFDVDGYVHLLRRLRATRERPVYAPGFDRDLDEPVAAALAVLPSARLVVTEGNYLADDEPGWSEVRDLLDELWFVEAPRRLRERRLLHRHVHGGRTQEEAIAFIAASERPNATRAESGRPHCSRVVTPEEDS</sequence>
<organism evidence="3 4">
    <name type="scientific">Actinacidiphila yanglinensis</name>
    <dbReference type="NCBI Taxonomy" id="310779"/>
    <lineage>
        <taxon>Bacteria</taxon>
        <taxon>Bacillati</taxon>
        <taxon>Actinomycetota</taxon>
        <taxon>Actinomycetes</taxon>
        <taxon>Kitasatosporales</taxon>
        <taxon>Streptomycetaceae</taxon>
        <taxon>Actinacidiphila</taxon>
    </lineage>
</organism>
<dbReference type="InterPro" id="IPR006083">
    <property type="entry name" value="PRK/URK"/>
</dbReference>